<organism evidence="1">
    <name type="scientific">marine sediment metagenome</name>
    <dbReference type="NCBI Taxonomy" id="412755"/>
    <lineage>
        <taxon>unclassified sequences</taxon>
        <taxon>metagenomes</taxon>
        <taxon>ecological metagenomes</taxon>
    </lineage>
</organism>
<sequence length="80" mass="9440">MTQIKAMQPISRPHRKVWAHIMGNTVALRVYDGVDKQGRHYYSNAVEFFPFTSRVVHRINTWAETYKVEVVNVHDGRIWV</sequence>
<evidence type="ECO:0000313" key="1">
    <source>
        <dbReference type="EMBL" id="KKK87377.1"/>
    </source>
</evidence>
<reference evidence="1" key="1">
    <citation type="journal article" date="2015" name="Nature">
        <title>Complex archaea that bridge the gap between prokaryotes and eukaryotes.</title>
        <authorList>
            <person name="Spang A."/>
            <person name="Saw J.H."/>
            <person name="Jorgensen S.L."/>
            <person name="Zaremba-Niedzwiedzka K."/>
            <person name="Martijn J."/>
            <person name="Lind A.E."/>
            <person name="van Eijk R."/>
            <person name="Schleper C."/>
            <person name="Guy L."/>
            <person name="Ettema T.J."/>
        </authorList>
    </citation>
    <scope>NUCLEOTIDE SEQUENCE</scope>
</reference>
<protein>
    <submittedName>
        <fullName evidence="1">Uncharacterized protein</fullName>
    </submittedName>
</protein>
<gene>
    <name evidence="1" type="ORF">LCGC14_2753860</name>
</gene>
<accession>A0A0F8Z105</accession>
<comment type="caution">
    <text evidence="1">The sequence shown here is derived from an EMBL/GenBank/DDBJ whole genome shotgun (WGS) entry which is preliminary data.</text>
</comment>
<dbReference type="EMBL" id="LAZR01050430">
    <property type="protein sequence ID" value="KKK87377.1"/>
    <property type="molecule type" value="Genomic_DNA"/>
</dbReference>
<proteinExistence type="predicted"/>
<dbReference type="AlphaFoldDB" id="A0A0F8Z105"/>
<name>A0A0F8Z105_9ZZZZ</name>